<protein>
    <submittedName>
        <fullName evidence="2">Uncharacterized protein</fullName>
    </submittedName>
</protein>
<comment type="caution">
    <text evidence="2">The sequence shown here is derived from an EMBL/GenBank/DDBJ whole genome shotgun (WGS) entry which is preliminary data.</text>
</comment>
<feature type="region of interest" description="Disordered" evidence="1">
    <location>
        <begin position="1"/>
        <end position="72"/>
    </location>
</feature>
<proteinExistence type="predicted"/>
<dbReference type="AlphaFoldDB" id="A0A9P7BYR0"/>
<accession>A0A9P7BYR0</accession>
<evidence type="ECO:0000313" key="2">
    <source>
        <dbReference type="EMBL" id="KAG1529182.1"/>
    </source>
</evidence>
<dbReference type="Proteomes" id="UP000740926">
    <property type="component" value="Unassembled WGS sequence"/>
</dbReference>
<feature type="compositionally biased region" description="Low complexity" evidence="1">
    <location>
        <begin position="42"/>
        <end position="52"/>
    </location>
</feature>
<dbReference type="EMBL" id="JAANIU010016065">
    <property type="protein sequence ID" value="KAG1529182.1"/>
    <property type="molecule type" value="Genomic_DNA"/>
</dbReference>
<reference evidence="2 3" key="1">
    <citation type="journal article" date="2020" name="Microb. Genom.">
        <title>Genetic diversity of clinical and environmental Mucorales isolates obtained from an investigation of mucormycosis cases among solid organ transplant recipients.</title>
        <authorList>
            <person name="Nguyen M.H."/>
            <person name="Kaul D."/>
            <person name="Muto C."/>
            <person name="Cheng S.J."/>
            <person name="Richter R.A."/>
            <person name="Bruno V.M."/>
            <person name="Liu G."/>
            <person name="Beyhan S."/>
            <person name="Sundermann A.J."/>
            <person name="Mounaud S."/>
            <person name="Pasculle A.W."/>
            <person name="Nierman W.C."/>
            <person name="Driscoll E."/>
            <person name="Cumbie R."/>
            <person name="Clancy C.J."/>
            <person name="Dupont C.L."/>
        </authorList>
    </citation>
    <scope>NUCLEOTIDE SEQUENCE [LARGE SCALE GENOMIC DNA]</scope>
    <source>
        <strain evidence="2 3">GL24</strain>
    </source>
</reference>
<sequence length="87" mass="8999">MLAGRKRSATVINIGGNAPPARPCKVRNSSSTGRLGAKGQRAPNTAKAASAATVNRRSENVTEHHGAKAMAQTEAAAYTATNQVPWS</sequence>
<organism evidence="2 3">
    <name type="scientific">Rhizopus delemar</name>
    <dbReference type="NCBI Taxonomy" id="936053"/>
    <lineage>
        <taxon>Eukaryota</taxon>
        <taxon>Fungi</taxon>
        <taxon>Fungi incertae sedis</taxon>
        <taxon>Mucoromycota</taxon>
        <taxon>Mucoromycotina</taxon>
        <taxon>Mucoromycetes</taxon>
        <taxon>Mucorales</taxon>
        <taxon>Mucorineae</taxon>
        <taxon>Rhizopodaceae</taxon>
        <taxon>Rhizopus</taxon>
    </lineage>
</organism>
<name>A0A9P7BYR0_9FUNG</name>
<keyword evidence="3" id="KW-1185">Reference proteome</keyword>
<gene>
    <name evidence="2" type="ORF">G6F50_018172</name>
</gene>
<evidence type="ECO:0000256" key="1">
    <source>
        <dbReference type="SAM" id="MobiDB-lite"/>
    </source>
</evidence>
<evidence type="ECO:0000313" key="3">
    <source>
        <dbReference type="Proteomes" id="UP000740926"/>
    </source>
</evidence>
<feature type="compositionally biased region" description="Basic and acidic residues" evidence="1">
    <location>
        <begin position="56"/>
        <end position="66"/>
    </location>
</feature>